<gene>
    <name evidence="2" type="ORF">V6N12_047337</name>
</gene>
<evidence type="ECO:0000313" key="3">
    <source>
        <dbReference type="Proteomes" id="UP001472677"/>
    </source>
</evidence>
<comment type="caution">
    <text evidence="2">The sequence shown here is derived from an EMBL/GenBank/DDBJ whole genome shotgun (WGS) entry which is preliminary data.</text>
</comment>
<dbReference type="Proteomes" id="UP001472677">
    <property type="component" value="Unassembled WGS sequence"/>
</dbReference>
<name>A0ABR2DAK0_9ROSI</name>
<evidence type="ECO:0000313" key="2">
    <source>
        <dbReference type="EMBL" id="KAK8533935.1"/>
    </source>
</evidence>
<evidence type="ECO:0000259" key="1">
    <source>
        <dbReference type="Pfam" id="PF20167"/>
    </source>
</evidence>
<dbReference type="InterPro" id="IPR046796">
    <property type="entry name" value="Transposase_32_dom"/>
</dbReference>
<feature type="domain" description="Putative plant transposon protein" evidence="1">
    <location>
        <begin position="62"/>
        <end position="239"/>
    </location>
</feature>
<dbReference type="Pfam" id="PF20167">
    <property type="entry name" value="Transposase_32"/>
    <property type="match status" value="1"/>
</dbReference>
<sequence length="252" mass="28756">MASSSSNSDDSHSGRFDNAAAKERYYTTVAAKQMWPEQGFFYDDLLENYDLEKIIHKRLADLEWFKFGRQLPRANINWVREFYAHNPVGENTMVYVRNHRVPATAEAINNSLDLPNDLPSIHSLISALEEQDYDVIKDYLSQQNTEWNHGRNPGTVPRMNLLPEAKLWNTFVKRNIMPTSHNQTVDKTRLVLINAIITGTKFNVGQIIVEKLSEACNTNQAIIAIPCLITALCRTANVPTRPTDKYTSFRIG</sequence>
<proteinExistence type="predicted"/>
<reference evidence="2 3" key="1">
    <citation type="journal article" date="2024" name="G3 (Bethesda)">
        <title>Genome assembly of Hibiscus sabdariffa L. provides insights into metabolisms of medicinal natural products.</title>
        <authorList>
            <person name="Kim T."/>
        </authorList>
    </citation>
    <scope>NUCLEOTIDE SEQUENCE [LARGE SCALE GENOMIC DNA]</scope>
    <source>
        <strain evidence="2">TK-2024</strain>
        <tissue evidence="2">Old leaves</tissue>
    </source>
</reference>
<dbReference type="EMBL" id="JBBPBM010000032">
    <property type="protein sequence ID" value="KAK8533935.1"/>
    <property type="molecule type" value="Genomic_DNA"/>
</dbReference>
<accession>A0ABR2DAK0</accession>
<organism evidence="2 3">
    <name type="scientific">Hibiscus sabdariffa</name>
    <name type="common">roselle</name>
    <dbReference type="NCBI Taxonomy" id="183260"/>
    <lineage>
        <taxon>Eukaryota</taxon>
        <taxon>Viridiplantae</taxon>
        <taxon>Streptophyta</taxon>
        <taxon>Embryophyta</taxon>
        <taxon>Tracheophyta</taxon>
        <taxon>Spermatophyta</taxon>
        <taxon>Magnoliopsida</taxon>
        <taxon>eudicotyledons</taxon>
        <taxon>Gunneridae</taxon>
        <taxon>Pentapetalae</taxon>
        <taxon>rosids</taxon>
        <taxon>malvids</taxon>
        <taxon>Malvales</taxon>
        <taxon>Malvaceae</taxon>
        <taxon>Malvoideae</taxon>
        <taxon>Hibiscus</taxon>
    </lineage>
</organism>
<keyword evidence="3" id="KW-1185">Reference proteome</keyword>
<protein>
    <recommendedName>
        <fullName evidence="1">Putative plant transposon protein domain-containing protein</fullName>
    </recommendedName>
</protein>